<gene>
    <name evidence="1" type="ORF">p1B248</name>
</gene>
<dbReference type="Proteomes" id="UP000006552">
    <property type="component" value="Plasmid 1"/>
</dbReference>
<proteinExistence type="predicted"/>
<evidence type="ECO:0000313" key="2">
    <source>
        <dbReference type="Proteomes" id="UP000006552"/>
    </source>
</evidence>
<dbReference type="AlphaFoldDB" id="Q5NWX8"/>
<accession>Q5NWX8</accession>
<dbReference type="EMBL" id="CR555307">
    <property type="protein sequence ID" value="CAI10436.1"/>
    <property type="molecule type" value="Genomic_DNA"/>
</dbReference>
<reference evidence="1 2" key="1">
    <citation type="journal article" date="2005" name="Arch. Microbiol.">
        <title>The genome sequence of an anaerobic aromatic-degrading denitrifying bacterium, strain EbN1.</title>
        <authorList>
            <person name="Rabus R."/>
            <person name="Kube M."/>
            <person name="Heider J."/>
            <person name="Beck A."/>
            <person name="Heitmann K."/>
            <person name="Widdel F."/>
            <person name="Reinhardt R."/>
        </authorList>
    </citation>
    <scope>NUCLEOTIDE SEQUENCE [LARGE SCALE GENOMIC DNA]</scope>
    <source>
        <strain evidence="1 2">EbN1</strain>
        <plasmid evidence="2">Plasmid pAzo1</plasmid>
    </source>
</reference>
<dbReference type="KEGG" id="eba:p1B248"/>
<protein>
    <submittedName>
        <fullName evidence="1">Uncharacterized protein</fullName>
    </submittedName>
</protein>
<dbReference type="RefSeq" id="WP_011254743.1">
    <property type="nucleotide sequence ID" value="NC_006823.1"/>
</dbReference>
<organism evidence="1 2">
    <name type="scientific">Aromatoleum aromaticum (strain DSM 19018 / LMG 30748 / EbN1)</name>
    <name type="common">Azoarcus sp. (strain EbN1)</name>
    <dbReference type="NCBI Taxonomy" id="76114"/>
    <lineage>
        <taxon>Bacteria</taxon>
        <taxon>Pseudomonadati</taxon>
        <taxon>Pseudomonadota</taxon>
        <taxon>Betaproteobacteria</taxon>
        <taxon>Rhodocyclales</taxon>
        <taxon>Rhodocyclaceae</taxon>
        <taxon>Aromatoleum</taxon>
    </lineage>
</organism>
<geneLocation type="plasmid" evidence="2">
    <name>pAzo1</name>
</geneLocation>
<dbReference type="HOGENOM" id="CLU_2630438_0_0_4"/>
<name>Q5NWX8_AROAE</name>
<keyword evidence="2" id="KW-1185">Reference proteome</keyword>
<evidence type="ECO:0000313" key="1">
    <source>
        <dbReference type="EMBL" id="CAI10436.1"/>
    </source>
</evidence>
<keyword evidence="1" id="KW-0614">Plasmid</keyword>
<sequence>MTPAFSYEMVAEAFMKWFETQNGERMSSEEARCRERIISQIKRFYPNEERLSQDAHQLIAALMKSQGASGSSGRLVH</sequence>